<dbReference type="EMBL" id="JAVFKD010000016">
    <property type="protein sequence ID" value="KAK5988185.1"/>
    <property type="molecule type" value="Genomic_DNA"/>
</dbReference>
<accession>A0ABR0S8U3</accession>
<feature type="transmembrane region" description="Helical" evidence="2">
    <location>
        <begin position="272"/>
        <end position="293"/>
    </location>
</feature>
<feature type="transmembrane region" description="Helical" evidence="2">
    <location>
        <begin position="403"/>
        <end position="424"/>
    </location>
</feature>
<feature type="region of interest" description="Disordered" evidence="1">
    <location>
        <begin position="1367"/>
        <end position="1427"/>
    </location>
</feature>
<organism evidence="4 5">
    <name type="scientific">Cladobotryum mycophilum</name>
    <dbReference type="NCBI Taxonomy" id="491253"/>
    <lineage>
        <taxon>Eukaryota</taxon>
        <taxon>Fungi</taxon>
        <taxon>Dikarya</taxon>
        <taxon>Ascomycota</taxon>
        <taxon>Pezizomycotina</taxon>
        <taxon>Sordariomycetes</taxon>
        <taxon>Hypocreomycetidae</taxon>
        <taxon>Hypocreales</taxon>
        <taxon>Hypocreaceae</taxon>
        <taxon>Cladobotryum</taxon>
    </lineage>
</organism>
<name>A0ABR0S8U3_9HYPO</name>
<sequence length="1498" mass="168442">MIMMLSWCLAVLLMPPPVAALFGNATVPDFWDDFSNNIASDLAPLISLFGEDVTKQFLSGSIHMLDGVLFSIAPLGILTVIVSVIRVCGGSLLKSLVGRSWEPHGQAEVELCSSTSPDVCELWSNGGICRVFGRPRILEFVISLDIKSNDLYPFKDGFNQGQPVCGIKFPKEALNKKDDRSDARFGNWEDVTPGESTWSGWYKEILEWIILDMVPKRRKQTDNATTSAGVRGDIEADPPRQDSSSPGDDELATYPNLTLNIARLSSRMVERYLRIACIAGVLLQGSSFAFTTWVTWFRPSVYDHYNGKELLPFFVLFISGSLMLQFGMWLSSLLIDFNSTERRFANPNKEGSKDNKKTVMVWLQPGGQRVGDQEFSAFAFAKPADEYINSWRSININRKVPKIFVLVAILFSFVGWICQFIGARGLHSTVALYQLGCTVLMSIIRAFIRSNGLEEKKNMLYKKNVEGCELDWFAHHITKTIKDESKFQSTIVKHVPLMSMIDAADAFASRCHNLKLETHSMPLSGGLNCEIIIRPDGGIVRLERTEEDPGGLNVFRRACQSVMTTIESSNGVISGVSLKRELKELIETSDGTKDSSEEEKLPNLSSLIIRIRSRLAYLTSESAQSRDQAWNTAIRDVATQLKLCMQTAADYVFSHTLVISAKTNKDAIFWTAVCKQNYPKEPQEDLICFSMFRENGKWSIDADYLEAVISLLYYSMEQEASRNPQMHIKHTDFMQKRFVLERHSEVDIEQFLQYWMQRLNYSRELAPATVGRSNLSIPITLKCVSNEFTDTASGDDQGGLPKHEMISMKASSSMLQLIAQDIFTIFMDRMSLLMEQVLPQPDMRFFDLVETTNLISSDVRARVNRHIESLVGILVSAGIATREEALMTIIPCLFDRGKLSGVYDLINGLIFQANRLKRKQKFREGERIIQGLLDLHLPVLNPRLVFSLCELYRSDFRQTGSQSGPLASESYRILQQRISDISPAGGTELSSVEDTVWIKDCYQKAMRDLFTTTGRGPSHTSPLDPWERKNNLDDEGFKNLKLDSLENGQTRILKAITLRDRFNIVGSSRRTRLRLLRWAIESGCLGLVEDIWAGEQKDDVDEGMKPESAFIGGSDEVFWAVASPKVHPNTIDIVEFLISGVAIDIGKPLNIPTMSTDKSQLVVVAWMDSQHETPMQDQYKRFGSALAAAAVISDTNILRLLVEKGRDDINRPLHSGKHGNALAAALYGASTEKFKYLLDSYCKTKQSKLRHSFDDNDSDYLGIEFKVGDFGNLLIAASYWGRADCVKLIWNSERTLRKARGGKMKIDKGNLWNEHSPSRSVTRSRTSSIQRNKSDPPLSSTIKGRLSILESNNLEVKVPSPEARRSFNFERGRGHGGDFPLLDSSPRGREWPSSKQIRPNTGVSNNTKGVSKGIDTNAGDAPSVRIDRPEPRLRVNDVVTYGRFRTAMEAAETPLSEEDEKRAKITFHHNKVEVAEILKKWIEEDEEEEKSQLPDPQI</sequence>
<keyword evidence="2" id="KW-0472">Membrane</keyword>
<feature type="transmembrane region" description="Helical" evidence="2">
    <location>
        <begin position="313"/>
        <end position="335"/>
    </location>
</feature>
<feature type="chain" id="PRO_5046466036" evidence="3">
    <location>
        <begin position="21"/>
        <end position="1498"/>
    </location>
</feature>
<proteinExistence type="predicted"/>
<comment type="caution">
    <text evidence="4">The sequence shown here is derived from an EMBL/GenBank/DDBJ whole genome shotgun (WGS) entry which is preliminary data.</text>
</comment>
<reference evidence="4 5" key="1">
    <citation type="submission" date="2024-01" db="EMBL/GenBank/DDBJ databases">
        <title>Complete genome of Cladobotryum mycophilum ATHUM6906.</title>
        <authorList>
            <person name="Christinaki A.C."/>
            <person name="Myridakis A.I."/>
            <person name="Kouvelis V.N."/>
        </authorList>
    </citation>
    <scope>NUCLEOTIDE SEQUENCE [LARGE SCALE GENOMIC DNA]</scope>
    <source>
        <strain evidence="4 5">ATHUM6906</strain>
    </source>
</reference>
<gene>
    <name evidence="4" type="ORF">PT974_12325</name>
</gene>
<keyword evidence="5" id="KW-1185">Reference proteome</keyword>
<feature type="region of interest" description="Disordered" evidence="1">
    <location>
        <begin position="1307"/>
        <end position="1344"/>
    </location>
</feature>
<evidence type="ECO:0000313" key="5">
    <source>
        <dbReference type="Proteomes" id="UP001338125"/>
    </source>
</evidence>
<feature type="compositionally biased region" description="Polar residues" evidence="1">
    <location>
        <begin position="1393"/>
        <end position="1409"/>
    </location>
</feature>
<feature type="compositionally biased region" description="Low complexity" evidence="1">
    <location>
        <begin position="1318"/>
        <end position="1328"/>
    </location>
</feature>
<evidence type="ECO:0000256" key="1">
    <source>
        <dbReference type="SAM" id="MobiDB-lite"/>
    </source>
</evidence>
<evidence type="ECO:0000313" key="4">
    <source>
        <dbReference type="EMBL" id="KAK5988185.1"/>
    </source>
</evidence>
<evidence type="ECO:0000256" key="3">
    <source>
        <dbReference type="SAM" id="SignalP"/>
    </source>
</evidence>
<feature type="transmembrane region" description="Helical" evidence="2">
    <location>
        <begin position="68"/>
        <end position="89"/>
    </location>
</feature>
<evidence type="ECO:0000256" key="2">
    <source>
        <dbReference type="SAM" id="Phobius"/>
    </source>
</evidence>
<keyword evidence="3" id="KW-0732">Signal</keyword>
<feature type="region of interest" description="Disordered" evidence="1">
    <location>
        <begin position="221"/>
        <end position="251"/>
    </location>
</feature>
<dbReference type="Proteomes" id="UP001338125">
    <property type="component" value="Unassembled WGS sequence"/>
</dbReference>
<feature type="signal peptide" evidence="3">
    <location>
        <begin position="1"/>
        <end position="20"/>
    </location>
</feature>
<keyword evidence="2" id="KW-1133">Transmembrane helix</keyword>
<feature type="compositionally biased region" description="Basic and acidic residues" evidence="1">
    <location>
        <begin position="1367"/>
        <end position="1376"/>
    </location>
</feature>
<protein>
    <submittedName>
        <fullName evidence="4">Uncharacterized protein</fullName>
    </submittedName>
</protein>
<keyword evidence="2" id="KW-0812">Transmembrane</keyword>